<dbReference type="InterPro" id="IPR052515">
    <property type="entry name" value="Gfo/Idh/MocA_Oxidoreductase"/>
</dbReference>
<reference evidence="3 4" key="1">
    <citation type="submission" date="2012-11" db="EMBL/GenBank/DDBJ databases">
        <authorList>
            <person name="Weinstock G."/>
            <person name="Sodergren E."/>
            <person name="Lobos E.A."/>
            <person name="Fulton L."/>
            <person name="Fulton R."/>
            <person name="Courtney L."/>
            <person name="Fronick C."/>
            <person name="O'Laughlin M."/>
            <person name="Godfrey J."/>
            <person name="Wilson R.M."/>
            <person name="Miner T."/>
            <person name="Farmer C."/>
            <person name="Delehaunty K."/>
            <person name="Cordes M."/>
            <person name="Minx P."/>
            <person name="Tomlinson C."/>
            <person name="Chen J."/>
            <person name="Wollam A."/>
            <person name="Pepin K.H."/>
            <person name="Bhonagiri V."/>
            <person name="Zhang X."/>
            <person name="Suruliraj S."/>
            <person name="Antonio M."/>
            <person name="Secka O."/>
            <person name="Thomas J."/>
            <person name="Warren W."/>
            <person name="Mitreva M."/>
            <person name="Mardis E.R."/>
            <person name="Wilson R.K."/>
        </authorList>
    </citation>
    <scope>NUCLEOTIDE SEQUENCE [LARGE SCALE GENOMIC DNA]</scope>
    <source>
        <strain evidence="3 4">GAM260BSi</strain>
    </source>
</reference>
<evidence type="ECO:0000259" key="1">
    <source>
        <dbReference type="Pfam" id="PF01408"/>
    </source>
</evidence>
<dbReference type="HOGENOM" id="CLU_862341_0_0_7"/>
<dbReference type="InterPro" id="IPR004104">
    <property type="entry name" value="Gfo/Idh/MocA-like_OxRdtase_C"/>
</dbReference>
<dbReference type="AlphaFoldDB" id="M3PK71"/>
<feature type="domain" description="Gfo/Idh/MocA-like oxidoreductase N-terminal" evidence="1">
    <location>
        <begin position="40"/>
        <end position="161"/>
    </location>
</feature>
<dbReference type="PATRIC" id="fig|1159046.3.peg.238"/>
<dbReference type="Gene3D" id="3.30.360.10">
    <property type="entry name" value="Dihydrodipicolinate Reductase, domain 2"/>
    <property type="match status" value="1"/>
</dbReference>
<gene>
    <name evidence="3" type="ORF">HMPREF1418_00252</name>
</gene>
<dbReference type="PANTHER" id="PTHR43249:SF1">
    <property type="entry name" value="D-GLUCOSIDE 3-DEHYDROGENASE"/>
    <property type="match status" value="1"/>
</dbReference>
<evidence type="ECO:0000259" key="2">
    <source>
        <dbReference type="Pfam" id="PF02894"/>
    </source>
</evidence>
<comment type="caution">
    <text evidence="3">The sequence shown here is derived from an EMBL/GenBank/DDBJ whole genome shotgun (WGS) entry which is preliminary data.</text>
</comment>
<accession>M3PK71</accession>
<dbReference type="Pfam" id="PF02894">
    <property type="entry name" value="GFO_IDH_MocA_C"/>
    <property type="match status" value="1"/>
</dbReference>
<dbReference type="InterPro" id="IPR036291">
    <property type="entry name" value="NAD(P)-bd_dom_sf"/>
</dbReference>
<feature type="domain" description="Gfo/Idh/MocA-like oxidoreductase C-terminal" evidence="2">
    <location>
        <begin position="192"/>
        <end position="269"/>
    </location>
</feature>
<protein>
    <submittedName>
        <fullName evidence="3">Oxidoreductase, NAD-binding domain protein</fullName>
    </submittedName>
</protein>
<dbReference type="EMBL" id="APDV01000011">
    <property type="protein sequence ID" value="EMH25423.1"/>
    <property type="molecule type" value="Genomic_DNA"/>
</dbReference>
<dbReference type="PANTHER" id="PTHR43249">
    <property type="entry name" value="UDP-N-ACETYL-2-AMINO-2-DEOXY-D-GLUCURONATE OXIDASE"/>
    <property type="match status" value="1"/>
</dbReference>
<proteinExistence type="predicted"/>
<dbReference type="Pfam" id="PF01408">
    <property type="entry name" value="GFO_IDH_MocA"/>
    <property type="match status" value="1"/>
</dbReference>
<dbReference type="InterPro" id="IPR000683">
    <property type="entry name" value="Gfo/Idh/MocA-like_OxRdtase_N"/>
</dbReference>
<name>M3PK71_HELPX</name>
<dbReference type="SUPFAM" id="SSF51735">
    <property type="entry name" value="NAD(P)-binding Rossmann-fold domains"/>
    <property type="match status" value="1"/>
</dbReference>
<dbReference type="GO" id="GO:0000166">
    <property type="term" value="F:nucleotide binding"/>
    <property type="evidence" value="ECO:0007669"/>
    <property type="project" value="InterPro"/>
</dbReference>
<dbReference type="Proteomes" id="UP000012023">
    <property type="component" value="Unassembled WGS sequence"/>
</dbReference>
<sequence length="352" mass="40417">MKKACWIARWSVLIANSISLNKLIFAKMRFKIIEGRWMLFAMIGSGGFIAPKHLQAIRDTGHFLDCSFDIHDSVGVLDEYFPQSEFFTNIEDFEKHLEQSKAMGKEINYLSVCTPTHTHFDHIRFGLRNGMHVICEKPLVLDPSEIQELKDLEVKYQKRVFSLLPLRLHCDTLALKEKIKSELDKNPSKVFDITLTYISVQGKWYFSSWRADVNRSGGLATQMGVNIFDTLLYLFGGVKDKVINREEPDCVCGILFLEHAKIRWFFSINPEHMGVAKEKVYHKMILEGEEVNLTQSFDNLYIESYKQILAQGGFGLDEATASIKLAYELRNLSLSEPNEDSHALCCKNKTDQ</sequence>
<evidence type="ECO:0000313" key="3">
    <source>
        <dbReference type="EMBL" id="EMH25423.1"/>
    </source>
</evidence>
<dbReference type="Gene3D" id="3.40.50.720">
    <property type="entry name" value="NAD(P)-binding Rossmann-like Domain"/>
    <property type="match status" value="1"/>
</dbReference>
<organism evidence="3 4">
    <name type="scientific">Helicobacter pylori GAM260BSi</name>
    <dbReference type="NCBI Taxonomy" id="1159046"/>
    <lineage>
        <taxon>Bacteria</taxon>
        <taxon>Pseudomonadati</taxon>
        <taxon>Campylobacterota</taxon>
        <taxon>Epsilonproteobacteria</taxon>
        <taxon>Campylobacterales</taxon>
        <taxon>Helicobacteraceae</taxon>
        <taxon>Helicobacter</taxon>
    </lineage>
</organism>
<evidence type="ECO:0000313" key="4">
    <source>
        <dbReference type="Proteomes" id="UP000012023"/>
    </source>
</evidence>